<dbReference type="Proteomes" id="UP001301442">
    <property type="component" value="Chromosome"/>
</dbReference>
<keyword evidence="1 2" id="KW-0732">Signal</keyword>
<dbReference type="RefSeq" id="WP_348396901.1">
    <property type="nucleotide sequence ID" value="NZ_CP136600.1"/>
</dbReference>
<reference evidence="4 5" key="1">
    <citation type="submission" date="2023-09" db="EMBL/GenBank/DDBJ databases">
        <authorList>
            <person name="Qi X."/>
        </authorList>
    </citation>
    <scope>NUCLEOTIDE SEQUENCE [LARGE SCALE GENOMIC DNA]</scope>
    <source>
        <strain evidence="4 5">S1-1</strain>
    </source>
</reference>
<feature type="chain" id="PRO_5046095123" evidence="2">
    <location>
        <begin position="21"/>
        <end position="218"/>
    </location>
</feature>
<proteinExistence type="predicted"/>
<evidence type="ECO:0000256" key="1">
    <source>
        <dbReference type="ARBA" id="ARBA00022729"/>
    </source>
</evidence>
<feature type="domain" description="Outer membrane protein beta-barrel" evidence="3">
    <location>
        <begin position="9"/>
        <end position="218"/>
    </location>
</feature>
<evidence type="ECO:0000259" key="3">
    <source>
        <dbReference type="Pfam" id="PF13505"/>
    </source>
</evidence>
<evidence type="ECO:0000256" key="2">
    <source>
        <dbReference type="SAM" id="SignalP"/>
    </source>
</evidence>
<dbReference type="Gene3D" id="2.40.160.20">
    <property type="match status" value="1"/>
</dbReference>
<dbReference type="Pfam" id="PF13505">
    <property type="entry name" value="OMP_b-brl"/>
    <property type="match status" value="1"/>
</dbReference>
<dbReference type="InterPro" id="IPR027385">
    <property type="entry name" value="Beta-barrel_OMP"/>
</dbReference>
<name>A0ABZ0GRY6_9GAMM</name>
<feature type="signal peptide" evidence="2">
    <location>
        <begin position="1"/>
        <end position="20"/>
    </location>
</feature>
<keyword evidence="5" id="KW-1185">Reference proteome</keyword>
<evidence type="ECO:0000313" key="5">
    <source>
        <dbReference type="Proteomes" id="UP001301442"/>
    </source>
</evidence>
<organism evidence="4 5">
    <name type="scientific">Thalassotalea fonticola</name>
    <dbReference type="NCBI Taxonomy" id="3065649"/>
    <lineage>
        <taxon>Bacteria</taxon>
        <taxon>Pseudomonadati</taxon>
        <taxon>Pseudomonadota</taxon>
        <taxon>Gammaproteobacteria</taxon>
        <taxon>Alteromonadales</taxon>
        <taxon>Colwelliaceae</taxon>
        <taxon>Thalassotalea</taxon>
    </lineage>
</organism>
<dbReference type="InterPro" id="IPR011250">
    <property type="entry name" value="OMP/PagP_B-barrel"/>
</dbReference>
<gene>
    <name evidence="4" type="ORF">RI844_02520</name>
</gene>
<dbReference type="SUPFAM" id="SSF56925">
    <property type="entry name" value="OMPA-like"/>
    <property type="match status" value="1"/>
</dbReference>
<dbReference type="EMBL" id="CP136600">
    <property type="protein sequence ID" value="WOH38128.1"/>
    <property type="molecule type" value="Genomic_DNA"/>
</dbReference>
<protein>
    <submittedName>
        <fullName evidence="4">Outer membrane beta-barrel protein</fullName>
    </submittedName>
</protein>
<evidence type="ECO:0000313" key="4">
    <source>
        <dbReference type="EMBL" id="WOH38128.1"/>
    </source>
</evidence>
<sequence length="218" mass="24491">MKKIISTVVLAMLITNSALAAKKSVDSPWYIQASFGEVFETDAEEQALKDLNKLGYTVESMSFDNSKNSYQVELGYQMSEHWAVTAGYVDFGDTDFDVQIDTPNADLLVNDIEKAAPRFGDGNTFGLVYSYKVIPEVVLSLDGGVLFLESEYNTQVNVGSDDEPVFYKQTTKDSSVQWYASAGVSYLFDKLEVGVYYRYYDIDHVNSQWLGARLGYHF</sequence>
<accession>A0ABZ0GRY6</accession>